<keyword evidence="1" id="KW-1133">Transmembrane helix</keyword>
<comment type="caution">
    <text evidence="2">The sequence shown here is derived from an EMBL/GenBank/DDBJ whole genome shotgun (WGS) entry which is preliminary data.</text>
</comment>
<gene>
    <name evidence="2" type="ORF">MYP_1201</name>
</gene>
<evidence type="ECO:0000256" key="1">
    <source>
        <dbReference type="SAM" id="Phobius"/>
    </source>
</evidence>
<sequence>MITDNKIDGLPAVTKVLSVITMLIGVVFAMAPGFLFKIIGGILFLFTIAAVTAQEKMSVDFENRKYRHYYKVLGMNFGKWRSLKNLSLITITLNKSLYREVNYALFQSPALKVPMFSFLETNVNINLKLDNSRLEIAKGKYVKMKQLAID</sequence>
<accession>A0A098LCQ9</accession>
<dbReference type="Proteomes" id="UP000030185">
    <property type="component" value="Unassembled WGS sequence"/>
</dbReference>
<dbReference type="EMBL" id="BBLT01000002">
    <property type="protein sequence ID" value="GAL83973.1"/>
    <property type="molecule type" value="Genomic_DNA"/>
</dbReference>
<dbReference type="RefSeq" id="WP_045459782.1">
    <property type="nucleotide sequence ID" value="NZ_BBLT01000002.1"/>
</dbReference>
<keyword evidence="3" id="KW-1185">Reference proteome</keyword>
<reference evidence="2 3" key="1">
    <citation type="submission" date="2014-09" db="EMBL/GenBank/DDBJ databases">
        <title>Sporocytophaga myxococcoides PG-01 genome sequencing.</title>
        <authorList>
            <person name="Liu L."/>
            <person name="Gao P.J."/>
            <person name="Chen G.J."/>
            <person name="Wang L.S."/>
        </authorList>
    </citation>
    <scope>NUCLEOTIDE SEQUENCE [LARGE SCALE GENOMIC DNA]</scope>
    <source>
        <strain evidence="2 3">PG-01</strain>
    </source>
</reference>
<organism evidence="2 3">
    <name type="scientific">Sporocytophaga myxococcoides</name>
    <dbReference type="NCBI Taxonomy" id="153721"/>
    <lineage>
        <taxon>Bacteria</taxon>
        <taxon>Pseudomonadati</taxon>
        <taxon>Bacteroidota</taxon>
        <taxon>Cytophagia</taxon>
        <taxon>Cytophagales</taxon>
        <taxon>Cytophagaceae</taxon>
        <taxon>Sporocytophaga</taxon>
    </lineage>
</organism>
<feature type="transmembrane region" description="Helical" evidence="1">
    <location>
        <begin position="12"/>
        <end position="28"/>
    </location>
</feature>
<name>A0A098LCQ9_9BACT</name>
<keyword evidence="1" id="KW-0812">Transmembrane</keyword>
<protein>
    <submittedName>
        <fullName evidence="2">Uncharacterized protein</fullName>
    </submittedName>
</protein>
<evidence type="ECO:0000313" key="2">
    <source>
        <dbReference type="EMBL" id="GAL83973.1"/>
    </source>
</evidence>
<proteinExistence type="predicted"/>
<dbReference type="AlphaFoldDB" id="A0A098LCQ9"/>
<dbReference type="OrthoDB" id="886404at2"/>
<dbReference type="STRING" id="153721.MYP_1201"/>
<evidence type="ECO:0000313" key="3">
    <source>
        <dbReference type="Proteomes" id="UP000030185"/>
    </source>
</evidence>
<keyword evidence="1" id="KW-0472">Membrane</keyword>